<feature type="transmembrane region" description="Helical" evidence="1">
    <location>
        <begin position="82"/>
        <end position="101"/>
    </location>
</feature>
<feature type="transmembrane region" description="Helical" evidence="1">
    <location>
        <begin position="296"/>
        <end position="318"/>
    </location>
</feature>
<feature type="transmembrane region" description="Helical" evidence="1">
    <location>
        <begin position="364"/>
        <end position="382"/>
    </location>
</feature>
<keyword evidence="1" id="KW-1133">Transmembrane helix</keyword>
<reference evidence="4 5" key="1">
    <citation type="submission" date="2018-11" db="EMBL/GenBank/DDBJ databases">
        <title>Sequencing the genomes of 1000 actinobacteria strains.</title>
        <authorList>
            <person name="Klenk H.-P."/>
        </authorList>
    </citation>
    <scope>NUCLEOTIDE SEQUENCE [LARGE SCALE GENOMIC DNA]</scope>
    <source>
        <strain evidence="4 5">DSM 44348</strain>
    </source>
</reference>
<gene>
    <name evidence="4" type="ORF">EDD35_0128</name>
</gene>
<protein>
    <submittedName>
        <fullName evidence="4">Peptidoglycan/LPS O-acetylase OafA/YrhL</fullName>
    </submittedName>
</protein>
<feature type="transmembrane region" description="Helical" evidence="1">
    <location>
        <begin position="176"/>
        <end position="197"/>
    </location>
</feature>
<keyword evidence="1" id="KW-0472">Membrane</keyword>
<keyword evidence="1" id="KW-0812">Transmembrane</keyword>
<dbReference type="InterPro" id="IPR050879">
    <property type="entry name" value="Acyltransferase_3"/>
</dbReference>
<dbReference type="GO" id="GO:0016020">
    <property type="term" value="C:membrane"/>
    <property type="evidence" value="ECO:0007669"/>
    <property type="project" value="TreeGrafter"/>
</dbReference>
<dbReference type="AlphaFoldDB" id="A0A3N2GML5"/>
<keyword evidence="5" id="KW-1185">Reference proteome</keyword>
<comment type="caution">
    <text evidence="4">The sequence shown here is derived from an EMBL/GenBank/DDBJ whole genome shotgun (WGS) entry which is preliminary data.</text>
</comment>
<dbReference type="PANTHER" id="PTHR23028:SF53">
    <property type="entry name" value="ACYL_TRANSF_3 DOMAIN-CONTAINING PROTEIN"/>
    <property type="match status" value="1"/>
</dbReference>
<organism evidence="4 5">
    <name type="scientific">Amycolatopsis thermoflava</name>
    <dbReference type="NCBI Taxonomy" id="84480"/>
    <lineage>
        <taxon>Bacteria</taxon>
        <taxon>Bacillati</taxon>
        <taxon>Actinomycetota</taxon>
        <taxon>Actinomycetes</taxon>
        <taxon>Pseudonocardiales</taxon>
        <taxon>Pseudonocardiaceae</taxon>
        <taxon>Amycolatopsis</taxon>
        <taxon>Amycolatopsis methanolica group</taxon>
    </lineage>
</organism>
<dbReference type="InterPro" id="IPR002656">
    <property type="entry name" value="Acyl_transf_3_dom"/>
</dbReference>
<accession>A0A3N2GML5</accession>
<dbReference type="GeneID" id="301841626"/>
<name>A0A3N2GML5_9PSEU</name>
<dbReference type="GO" id="GO:0016747">
    <property type="term" value="F:acyltransferase activity, transferring groups other than amino-acyl groups"/>
    <property type="evidence" value="ECO:0007669"/>
    <property type="project" value="InterPro"/>
</dbReference>
<evidence type="ECO:0000259" key="3">
    <source>
        <dbReference type="Pfam" id="PF19040"/>
    </source>
</evidence>
<feature type="domain" description="SGNH" evidence="3">
    <location>
        <begin position="442"/>
        <end position="642"/>
    </location>
</feature>
<feature type="domain" description="Acyltransferase 3" evidence="2">
    <location>
        <begin position="19"/>
        <end position="343"/>
    </location>
</feature>
<feature type="transmembrane region" description="Helical" evidence="1">
    <location>
        <begin position="152"/>
        <end position="169"/>
    </location>
</feature>
<dbReference type="Pfam" id="PF19040">
    <property type="entry name" value="SGNH"/>
    <property type="match status" value="1"/>
</dbReference>
<feature type="transmembrane region" description="Helical" evidence="1">
    <location>
        <begin position="264"/>
        <end position="284"/>
    </location>
</feature>
<evidence type="ECO:0000313" key="4">
    <source>
        <dbReference type="EMBL" id="ROS37871.1"/>
    </source>
</evidence>
<dbReference type="InterPro" id="IPR043968">
    <property type="entry name" value="SGNH"/>
</dbReference>
<dbReference type="PANTHER" id="PTHR23028">
    <property type="entry name" value="ACETYLTRANSFERASE"/>
    <property type="match status" value="1"/>
</dbReference>
<dbReference type="Pfam" id="PF01757">
    <property type="entry name" value="Acyl_transf_3"/>
    <property type="match status" value="1"/>
</dbReference>
<feature type="transmembrane region" description="Helical" evidence="1">
    <location>
        <begin position="203"/>
        <end position="224"/>
    </location>
</feature>
<proteinExistence type="predicted"/>
<dbReference type="GO" id="GO:0009103">
    <property type="term" value="P:lipopolysaccharide biosynthetic process"/>
    <property type="evidence" value="ECO:0007669"/>
    <property type="project" value="TreeGrafter"/>
</dbReference>
<feature type="transmembrane region" description="Helical" evidence="1">
    <location>
        <begin position="236"/>
        <end position="258"/>
    </location>
</feature>
<sequence length="673" mass="72563">MTPPHPRTRSVPEKRYRPEIEGLRALACVLVVVYHVWLGRISGGVDVFFFLTGFLITGQLFRAGQRGRIDVRALWGRTITRLFPAALTVLLVVIAAAALVLPQARWFATVREVVAATLYLENWQLAANSADYFARHSDASVVQHFWSLSIQGQFYLVWPLLVAALAYAARGHLRTALTGTLLVLTAASLAYSVWLTAANQPLAYFSALTRIWEFALGGLLALVIDAVTLPRALRIALGWLGVAGLVACGLVLQVGTVFPGFAALWPVASAAFVLLAGATGSPAGADRLLTARPLTWLGRLSFPLYLWHWPVLVLYLVYRGRTEVGPLGGAFVIALSLALAVATHHLVETPVRRSQLAVRGAYRFAVLAMIPVLAAAGAWQIAGLARSGTPAAGGPDHPGALARTPGFVYRGAADVAPVPSPVELPGDWAWIDDCTESPRGSELLVCATTPDGPPEKTLVIVGDSHPTQFIAALEPVAQRRNWQLVVMSRGGCPFSTESEIDPDDQACREWNAAAADEILDLRPDAVFTTATRDVRAGLTERTPPGFVAQWRKIEAAGIPVLAVRDNPRYDYAPSECVELRGADAPECNPPRADFYADEPPWLFLDDVPPNVSFLDFSDYYCDEAVCPPVIGNVLVYLDDNHVGATYLGTMDTIVEQAIDDALGPPDPEPPAPA</sequence>
<evidence type="ECO:0000259" key="2">
    <source>
        <dbReference type="Pfam" id="PF01757"/>
    </source>
</evidence>
<dbReference type="RefSeq" id="WP_123682460.1">
    <property type="nucleotide sequence ID" value="NZ_RKHY01000001.1"/>
</dbReference>
<dbReference type="Proteomes" id="UP000274843">
    <property type="component" value="Unassembled WGS sequence"/>
</dbReference>
<evidence type="ECO:0000313" key="5">
    <source>
        <dbReference type="Proteomes" id="UP000274843"/>
    </source>
</evidence>
<feature type="transmembrane region" description="Helical" evidence="1">
    <location>
        <begin position="43"/>
        <end position="61"/>
    </location>
</feature>
<feature type="transmembrane region" description="Helical" evidence="1">
    <location>
        <begin position="324"/>
        <end position="343"/>
    </location>
</feature>
<evidence type="ECO:0000256" key="1">
    <source>
        <dbReference type="SAM" id="Phobius"/>
    </source>
</evidence>
<dbReference type="EMBL" id="RKHY01000001">
    <property type="protein sequence ID" value="ROS37871.1"/>
    <property type="molecule type" value="Genomic_DNA"/>
</dbReference>